<protein>
    <submittedName>
        <fullName evidence="1">Uncharacterized protein</fullName>
    </submittedName>
</protein>
<evidence type="ECO:0000313" key="1">
    <source>
        <dbReference type="EMBL" id="QJA75646.1"/>
    </source>
</evidence>
<gene>
    <name evidence="1" type="ORF">MM415A01730_0014</name>
</gene>
<organism evidence="1">
    <name type="scientific">viral metagenome</name>
    <dbReference type="NCBI Taxonomy" id="1070528"/>
    <lineage>
        <taxon>unclassified sequences</taxon>
        <taxon>metagenomes</taxon>
        <taxon>organismal metagenomes</taxon>
    </lineage>
</organism>
<name>A0A6M3JZU2_9ZZZZ</name>
<reference evidence="1" key="1">
    <citation type="submission" date="2020-03" db="EMBL/GenBank/DDBJ databases">
        <title>The deep terrestrial virosphere.</title>
        <authorList>
            <person name="Holmfeldt K."/>
            <person name="Nilsson E."/>
            <person name="Simone D."/>
            <person name="Lopez-Fernandez M."/>
            <person name="Wu X."/>
            <person name="de Brujin I."/>
            <person name="Lundin D."/>
            <person name="Andersson A."/>
            <person name="Bertilsson S."/>
            <person name="Dopson M."/>
        </authorList>
    </citation>
    <scope>NUCLEOTIDE SEQUENCE</scope>
    <source>
        <strain evidence="1">MM415A01730</strain>
    </source>
</reference>
<accession>A0A6M3JZU2</accession>
<proteinExistence type="predicted"/>
<sequence>MKATEEKQEQITLTTIANKLSQIKDMVDENYATIKQIGSAHPDTDLDYTEDETPAPGTIIGNINHRLDTITTNLNTNHEYLQKIKQWTNPE</sequence>
<dbReference type="EMBL" id="MT142176">
    <property type="protein sequence ID" value="QJA75646.1"/>
    <property type="molecule type" value="Genomic_DNA"/>
</dbReference>
<dbReference type="AlphaFoldDB" id="A0A6M3JZU2"/>